<evidence type="ECO:0000256" key="9">
    <source>
        <dbReference type="SAM" id="MobiDB-lite"/>
    </source>
</evidence>
<sequence>MSTEDGFLSLVVAAKIPIQMLESGLFAYLNEDVGRVVRIYPPKPKVFIAPKSGGHSSAELALVVIDDYAVVTGPPLEAHFHAACFAKCHNPIGPRVASWLVVKESGSGIEKQWKRDTCYGILEGVSASWEERMREGFCRESEGSVSVTGGKFGWRDEEHFAGDDSFLGREEVFEIWRGDLLARERKQGSKTGKERVAGSLKEKEKTAGGNDELRVKKNELEKEIEQAKLSWNDAGGETPPPSPEHQQPLKLLHFPSPLMADEKLTDAPTHSWWPLQNQDAVFPSRIFAAISSLLVHLVPMLNGSAPNQQAISLSINGQAVVSVPALPTQVVTSPASEPVGTPTECLLLKNMFDTATEIDPDFALDIKDGGSIAIEVCMPPICSPLVRPGRPVEEAPFVSKQLSDAILSSSMINLKELSLVSGKAAWMAYLDVYCLDAYGSLDAAIAYENISSNLDRTDSPKPNSKPDPKLVPNLDAMEKSKLGRKQNKRSKESEAKQFQSIANNLVPLRGNDISTTNGLAVSAFTMSYVLMFVSCSMVWLRKLSHELAQNCDRSTLEHVLAIYVSKRNGLGETIDLAEILRMESQDWFLGFVEKFLDTDVDISASSDDAIPNFMCGQRYVSLKEQGVKLEQGLQMLQVFKEHSIKTCVLEDFAFYESRQKTIQRKKAKQQQFQK</sequence>
<dbReference type="GO" id="GO:0000178">
    <property type="term" value="C:exosome (RNase complex)"/>
    <property type="evidence" value="ECO:0007669"/>
    <property type="project" value="UniProtKB-KW"/>
</dbReference>
<evidence type="ECO:0000256" key="2">
    <source>
        <dbReference type="ARBA" id="ARBA00004604"/>
    </source>
</evidence>
<evidence type="ECO:0000256" key="3">
    <source>
        <dbReference type="ARBA" id="ARBA00006678"/>
    </source>
</evidence>
<dbReference type="InterPro" id="IPR027408">
    <property type="entry name" value="PNPase/RNase_PH_dom_sf"/>
</dbReference>
<dbReference type="ExpressionAtlas" id="A5C744">
    <property type="expression patterns" value="baseline and differential"/>
</dbReference>
<organism evidence="12">
    <name type="scientific">Vitis vinifera</name>
    <name type="common">Grape</name>
    <dbReference type="NCBI Taxonomy" id="29760"/>
    <lineage>
        <taxon>Eukaryota</taxon>
        <taxon>Viridiplantae</taxon>
        <taxon>Streptophyta</taxon>
        <taxon>Embryophyta</taxon>
        <taxon>Tracheophyta</taxon>
        <taxon>Spermatophyta</taxon>
        <taxon>Magnoliopsida</taxon>
        <taxon>eudicotyledons</taxon>
        <taxon>Gunneridae</taxon>
        <taxon>Pentapetalae</taxon>
        <taxon>rosids</taxon>
        <taxon>Vitales</taxon>
        <taxon>Vitaceae</taxon>
        <taxon>Viteae</taxon>
        <taxon>Vitis</taxon>
    </lineage>
</organism>
<reference evidence="12" key="1">
    <citation type="journal article" date="2007" name="PLoS ONE">
        <title>The first genome sequence of an elite grapevine cultivar (Pinot noir Vitis vinifera L.): coping with a highly heterozygous genome.</title>
        <authorList>
            <person name="Velasco R."/>
            <person name="Zharkikh A."/>
            <person name="Troggio M."/>
            <person name="Cartwright D.A."/>
            <person name="Cestaro A."/>
            <person name="Pruss D."/>
            <person name="Pindo M."/>
            <person name="FitzGerald L.M."/>
            <person name="Vezzulli S."/>
            <person name="Reid J."/>
            <person name="Malacarne G."/>
            <person name="Iliev D."/>
            <person name="Coppola G."/>
            <person name="Wardell B."/>
            <person name="Micheletti D."/>
            <person name="Macalma T."/>
            <person name="Facci M."/>
            <person name="Mitchell J.T."/>
            <person name="Perazzolli M."/>
            <person name="Eldredge G."/>
            <person name="Gatto P."/>
            <person name="Oyzerski R."/>
            <person name="Moretto M."/>
            <person name="Gutin N."/>
            <person name="Stefanini M."/>
            <person name="Chen Y."/>
            <person name="Segala C."/>
            <person name="Davenport C."/>
            <person name="Dematte L."/>
            <person name="Mraz A."/>
            <person name="Battilana J."/>
            <person name="Stormo K."/>
            <person name="Costa F."/>
            <person name="Tao Q."/>
            <person name="Si-Ammour A."/>
            <person name="Harkins T."/>
            <person name="Lackey A."/>
            <person name="Perbost C."/>
            <person name="Taillon B."/>
            <person name="Stella A."/>
            <person name="Solovyev V."/>
            <person name="Fawcett J.A."/>
            <person name="Sterck L."/>
            <person name="Vandepoele K."/>
            <person name="Grando S.M."/>
            <person name="Toppo S."/>
            <person name="Moser C."/>
            <person name="Lanchbury J."/>
            <person name="Bogden R."/>
            <person name="Skolnick M."/>
            <person name="Sgaramella V."/>
            <person name="Bhatnagar S.K."/>
            <person name="Fontana P."/>
            <person name="Gutin A."/>
            <person name="Van de Peer Y."/>
            <person name="Salamini F."/>
            <person name="Viola R."/>
        </authorList>
    </citation>
    <scope>NUCLEOTIDE SEQUENCE</scope>
</reference>
<dbReference type="SUPFAM" id="SSF54211">
    <property type="entry name" value="Ribosomal protein S5 domain 2-like"/>
    <property type="match status" value="1"/>
</dbReference>
<evidence type="ECO:0000256" key="1">
    <source>
        <dbReference type="ARBA" id="ARBA00004496"/>
    </source>
</evidence>
<dbReference type="EMBL" id="AM484600">
    <property type="protein sequence ID" value="CAN75360.1"/>
    <property type="molecule type" value="Genomic_DNA"/>
</dbReference>
<name>A5C744_VITVI</name>
<dbReference type="InterPro" id="IPR049172">
    <property type="entry name" value="DUF6857_pln"/>
</dbReference>
<dbReference type="Gene3D" id="3.30.230.70">
    <property type="entry name" value="GHMP Kinase, N-terminal domain"/>
    <property type="match status" value="1"/>
</dbReference>
<keyword evidence="7" id="KW-0694">RNA-binding</keyword>
<evidence type="ECO:0000259" key="10">
    <source>
        <dbReference type="Pfam" id="PF15519"/>
    </source>
</evidence>
<evidence type="ECO:0000256" key="6">
    <source>
        <dbReference type="ARBA" id="ARBA00022835"/>
    </source>
</evidence>
<feature type="domain" description="DUF6857" evidence="11">
    <location>
        <begin position="564"/>
        <end position="606"/>
    </location>
</feature>
<dbReference type="Pfam" id="PF15519">
    <property type="entry name" value="RBM39linker"/>
    <property type="match status" value="1"/>
</dbReference>
<keyword evidence="6" id="KW-0271">Exosome</keyword>
<feature type="region of interest" description="Disordered" evidence="9">
    <location>
        <begin position="186"/>
        <end position="214"/>
    </location>
</feature>
<keyword evidence="5" id="KW-0698">rRNA processing</keyword>
<dbReference type="Pfam" id="PF05633">
    <property type="entry name" value="ROH1-like"/>
    <property type="match status" value="1"/>
</dbReference>
<dbReference type="Pfam" id="PF21647">
    <property type="entry name" value="DUF6857"/>
    <property type="match status" value="1"/>
</dbReference>
<gene>
    <name evidence="12" type="ORF">VITISV_041000</name>
</gene>
<feature type="domain" description="Splicing factor RBM39 linker" evidence="10">
    <location>
        <begin position="315"/>
        <end position="362"/>
    </location>
</feature>
<evidence type="ECO:0000259" key="11">
    <source>
        <dbReference type="Pfam" id="PF21647"/>
    </source>
</evidence>
<dbReference type="InterPro" id="IPR029123">
    <property type="entry name" value="RBM39_linker"/>
</dbReference>
<dbReference type="GO" id="GO:0005737">
    <property type="term" value="C:cytoplasm"/>
    <property type="evidence" value="ECO:0007669"/>
    <property type="project" value="UniProtKB-SubCell"/>
</dbReference>
<protein>
    <submittedName>
        <fullName evidence="12">Uncharacterized protein</fullName>
    </submittedName>
</protein>
<keyword evidence="8" id="KW-0539">Nucleus</keyword>
<evidence type="ECO:0000256" key="4">
    <source>
        <dbReference type="ARBA" id="ARBA00022490"/>
    </source>
</evidence>
<evidence type="ECO:0000256" key="8">
    <source>
        <dbReference type="ARBA" id="ARBA00023242"/>
    </source>
</evidence>
<dbReference type="InterPro" id="IPR020568">
    <property type="entry name" value="Ribosomal_Su5_D2-typ_SF"/>
</dbReference>
<dbReference type="AlphaFoldDB" id="A5C744"/>
<keyword evidence="4" id="KW-0963">Cytoplasm</keyword>
<proteinExistence type="inferred from homology"/>
<dbReference type="GO" id="GO:0006364">
    <property type="term" value="P:rRNA processing"/>
    <property type="evidence" value="ECO:0007669"/>
    <property type="project" value="UniProtKB-KW"/>
</dbReference>
<evidence type="ECO:0000256" key="5">
    <source>
        <dbReference type="ARBA" id="ARBA00022552"/>
    </source>
</evidence>
<feature type="compositionally biased region" description="Basic and acidic residues" evidence="9">
    <location>
        <begin position="455"/>
        <end position="468"/>
    </location>
</feature>
<dbReference type="PANTHER" id="PTHR11097">
    <property type="entry name" value="EXOSOME COMPLEX EXONUCLEASE RIBOSOMAL RNA PROCESSING PROTEIN"/>
    <property type="match status" value="1"/>
</dbReference>
<evidence type="ECO:0000256" key="7">
    <source>
        <dbReference type="ARBA" id="ARBA00022884"/>
    </source>
</evidence>
<comment type="similarity">
    <text evidence="3">Belongs to the RNase PH family.</text>
</comment>
<dbReference type="InterPro" id="IPR050590">
    <property type="entry name" value="Exosome_comp_Rrp42_subfam"/>
</dbReference>
<evidence type="ECO:0000313" key="12">
    <source>
        <dbReference type="EMBL" id="CAN75360.1"/>
    </source>
</evidence>
<accession>A5C744</accession>
<comment type="subcellular location">
    <subcellularLocation>
        <location evidence="1">Cytoplasm</location>
    </subcellularLocation>
    <subcellularLocation>
        <location evidence="2">Nucleus</location>
        <location evidence="2">Nucleolus</location>
    </subcellularLocation>
</comment>
<dbReference type="GO" id="GO:0003723">
    <property type="term" value="F:RNA binding"/>
    <property type="evidence" value="ECO:0007669"/>
    <property type="project" value="UniProtKB-KW"/>
</dbReference>
<dbReference type="PANTHER" id="PTHR11097:SF9">
    <property type="entry name" value="EXOSOME COMPLEX COMPONENT RRP43"/>
    <property type="match status" value="1"/>
</dbReference>
<feature type="region of interest" description="Disordered" evidence="9">
    <location>
        <begin position="455"/>
        <end position="494"/>
    </location>
</feature>
<dbReference type="GO" id="GO:0005730">
    <property type="term" value="C:nucleolus"/>
    <property type="evidence" value="ECO:0007669"/>
    <property type="project" value="UniProtKB-SubCell"/>
</dbReference>
<dbReference type="InterPro" id="IPR008511">
    <property type="entry name" value="ROH1-like"/>
</dbReference>